<accession>A0ABQ4D3M9</accession>
<name>A0ABQ4D3M9_9ACTN</name>
<comment type="caution">
    <text evidence="2">The sequence shown here is derived from an EMBL/GenBank/DDBJ whole genome shotgun (WGS) entry which is preliminary data.</text>
</comment>
<proteinExistence type="predicted"/>
<keyword evidence="3" id="KW-1185">Reference proteome</keyword>
<dbReference type="EMBL" id="BONE01000118">
    <property type="protein sequence ID" value="GIF78100.1"/>
    <property type="molecule type" value="Genomic_DNA"/>
</dbReference>
<evidence type="ECO:0000313" key="3">
    <source>
        <dbReference type="Proteomes" id="UP000604117"/>
    </source>
</evidence>
<evidence type="ECO:0000256" key="1">
    <source>
        <dbReference type="SAM" id="MobiDB-lite"/>
    </source>
</evidence>
<evidence type="ECO:0000313" key="2">
    <source>
        <dbReference type="EMBL" id="GIF78100.1"/>
    </source>
</evidence>
<gene>
    <name evidence="2" type="ORF">Asi02nite_76180</name>
</gene>
<feature type="region of interest" description="Disordered" evidence="1">
    <location>
        <begin position="20"/>
        <end position="55"/>
    </location>
</feature>
<organism evidence="2 3">
    <name type="scientific">Asanoa siamensis</name>
    <dbReference type="NCBI Taxonomy" id="926357"/>
    <lineage>
        <taxon>Bacteria</taxon>
        <taxon>Bacillati</taxon>
        <taxon>Actinomycetota</taxon>
        <taxon>Actinomycetes</taxon>
        <taxon>Micromonosporales</taxon>
        <taxon>Micromonosporaceae</taxon>
        <taxon>Asanoa</taxon>
    </lineage>
</organism>
<sequence length="55" mass="4972">MAATNRAAGVAGAEVAVGDADVDAGGAGGGDHAAGSAGRAPQPATSRAAANARNL</sequence>
<reference evidence="2 3" key="1">
    <citation type="submission" date="2021-01" db="EMBL/GenBank/DDBJ databases">
        <title>Whole genome shotgun sequence of Asanoa siamensis NBRC 107932.</title>
        <authorList>
            <person name="Komaki H."/>
            <person name="Tamura T."/>
        </authorList>
    </citation>
    <scope>NUCLEOTIDE SEQUENCE [LARGE SCALE GENOMIC DNA]</scope>
    <source>
        <strain evidence="2 3">NBRC 107932</strain>
    </source>
</reference>
<dbReference type="Proteomes" id="UP000604117">
    <property type="component" value="Unassembled WGS sequence"/>
</dbReference>
<protein>
    <submittedName>
        <fullName evidence="2">Uncharacterized protein</fullName>
    </submittedName>
</protein>